<dbReference type="InterPro" id="IPR001270">
    <property type="entry name" value="ClpA/B"/>
</dbReference>
<dbReference type="CDD" id="cd00009">
    <property type="entry name" value="AAA"/>
    <property type="match status" value="1"/>
</dbReference>
<dbReference type="InterPro" id="IPR004176">
    <property type="entry name" value="Clp_R_N"/>
</dbReference>
<keyword evidence="8" id="KW-0378">Hydrolase</keyword>
<dbReference type="Gene3D" id="1.10.8.60">
    <property type="match status" value="2"/>
</dbReference>
<dbReference type="GO" id="GO:0005524">
    <property type="term" value="F:ATP binding"/>
    <property type="evidence" value="ECO:0007669"/>
    <property type="project" value="UniProtKB-KW"/>
</dbReference>
<dbReference type="InterPro" id="IPR050130">
    <property type="entry name" value="ClpA_ClpB"/>
</dbReference>
<sequence>MFERFTDRARRVVVLAQEEARMLNHNYIGTEHILLGLIHEGEGVAAKALESLGISLEGVRQQVEEIIGQGQQAPSGHIPFTPRAKKVLELSLREALQLGHNYIGTEHILLGLIREGEGVAAQVLVKLGADLNRVRQQVIQLLSGYQGKEPAAAGAAPGEAAPSTSLVLDQFGRNLTQAAREGKLDPVIGREKEIERVMQVLSRRTKNNPVLIGEPGVGKTAVVEGLSQKIIKGEVPETLKDKQLYTLDLGALVAGSRYRGDFEERLKKVLKEIRTRGDIILFIDEIHTLVGAGAAEGAIDAASILKPMLARGELQTIGATTLDEYRKHLEKDAALERRFQPIQVGEPSLAHTIEILKGLRDRYEAHHRVSITDAALVAAATLADRYISDRFLPDKAIDLIDEAGARMRIRRMTAPPDLRDFDERIAQVRRDKESAIDAQDFERAAQLRDKEKQLLGQKAQREKEWKAGDLDVVSEVDDEQIAEVLGNWTGIPVYKLTEEETSRLLRMEDELHKRVIGQEDAVKAVSKAIRRTRAGLKDPKRPSGSFIFAGPSGVGKTELSKALAEFLFGSEDALIQLDMSEFHDRYTVSRLVGAPPGYVGYDEGGQLTEKVRRRPFSVVLFDEIEKAHPDVFNTLLQILEDGRLTDGQGRIVDFKNTVIILTTNLGTRDVAKAVSLGFQASEDSESNYDRMKQKVNDELKQHFRPEFLNRIDDTIVFHQLRENEILSIVDIMIARIETQLKNKDMGLELTDNAKKYLAKKGFDPVLGARPLRRTIQRDIEDNLSERILFNELTPGQIVVVDCEGDPADIDKSKLVFRGADRPVAVPDAVPADLGGTAATGADDAA</sequence>
<accession>A0AAJ3DPC1</accession>
<dbReference type="GO" id="GO:0006508">
    <property type="term" value="P:proteolysis"/>
    <property type="evidence" value="ECO:0007669"/>
    <property type="project" value="UniProtKB-KW"/>
</dbReference>
<evidence type="ECO:0000313" key="9">
    <source>
        <dbReference type="EMBL" id="QGL49796.1"/>
    </source>
</evidence>
<dbReference type="Gene3D" id="4.10.860.10">
    <property type="entry name" value="UVR domain"/>
    <property type="match status" value="1"/>
</dbReference>
<dbReference type="FunFam" id="3.40.50.300:FF:000025">
    <property type="entry name" value="ATP-dependent Clp protease subunit"/>
    <property type="match status" value="1"/>
</dbReference>
<gene>
    <name evidence="8" type="ORF">G3561_27990</name>
    <name evidence="9" type="ORF">GCE86_23860</name>
</gene>
<dbReference type="Gene3D" id="1.10.1780.10">
    <property type="entry name" value="Clp, N-terminal domain"/>
    <property type="match status" value="1"/>
</dbReference>
<evidence type="ECO:0000313" key="10">
    <source>
        <dbReference type="Proteomes" id="UP000402241"/>
    </source>
</evidence>
<keyword evidence="10" id="KW-1185">Reference proteome</keyword>
<dbReference type="Pfam" id="PF10431">
    <property type="entry name" value="ClpB_D2-small"/>
    <property type="match status" value="1"/>
</dbReference>
<dbReference type="EMBL" id="JAAHBZ010000017">
    <property type="protein sequence ID" value="NES31385.1"/>
    <property type="molecule type" value="Genomic_DNA"/>
</dbReference>
<keyword evidence="2" id="KW-0547">Nucleotide-binding</keyword>
<dbReference type="PROSITE" id="PS00870">
    <property type="entry name" value="CLPAB_1"/>
    <property type="match status" value="1"/>
</dbReference>
<dbReference type="SMART" id="SM01086">
    <property type="entry name" value="ClpB_D2-small"/>
    <property type="match status" value="1"/>
</dbReference>
<dbReference type="InterPro" id="IPR018368">
    <property type="entry name" value="ClpA/B_CS1"/>
</dbReference>
<dbReference type="PANTHER" id="PTHR11638">
    <property type="entry name" value="ATP-DEPENDENT CLP PROTEASE"/>
    <property type="match status" value="1"/>
</dbReference>
<dbReference type="GO" id="GO:0005737">
    <property type="term" value="C:cytoplasm"/>
    <property type="evidence" value="ECO:0007669"/>
    <property type="project" value="TreeGrafter"/>
</dbReference>
<evidence type="ECO:0000256" key="2">
    <source>
        <dbReference type="ARBA" id="ARBA00022741"/>
    </source>
</evidence>
<dbReference type="EMBL" id="CP045309">
    <property type="protein sequence ID" value="QGL49796.1"/>
    <property type="molecule type" value="Genomic_DNA"/>
</dbReference>
<dbReference type="Gene3D" id="3.40.50.300">
    <property type="entry name" value="P-loop containing nucleotide triphosphate hydrolases"/>
    <property type="match status" value="2"/>
</dbReference>
<dbReference type="InterPro" id="IPR027417">
    <property type="entry name" value="P-loop_NTPase"/>
</dbReference>
<evidence type="ECO:0000256" key="1">
    <source>
        <dbReference type="ARBA" id="ARBA00022737"/>
    </source>
</evidence>
<reference evidence="9 10" key="1">
    <citation type="submission" date="2019-10" db="EMBL/GenBank/DDBJ databases">
        <title>Genome Sequence of Micromonospora terminaliae DSM 101760.</title>
        <authorList>
            <person name="Guo L."/>
        </authorList>
    </citation>
    <scope>NUCLEOTIDE SEQUENCE [LARGE SCALE GENOMIC DNA]</scope>
    <source>
        <strain evidence="9 10">DSM 101760</strain>
    </source>
</reference>
<protein>
    <submittedName>
        <fullName evidence="9">AAA domain-containing protein</fullName>
    </submittedName>
    <submittedName>
        <fullName evidence="8">ATP-dependent Clp protease ATP-binding subunit</fullName>
    </submittedName>
</protein>
<dbReference type="InterPro" id="IPR041546">
    <property type="entry name" value="ClpA/ClpB_AAA_lid"/>
</dbReference>
<evidence type="ECO:0000313" key="8">
    <source>
        <dbReference type="EMBL" id="NES31385.1"/>
    </source>
</evidence>
<dbReference type="PANTHER" id="PTHR11638:SF18">
    <property type="entry name" value="HEAT SHOCK PROTEIN 104"/>
    <property type="match status" value="1"/>
</dbReference>
<keyword evidence="4" id="KW-0143">Chaperone</keyword>
<keyword evidence="1 5" id="KW-0677">Repeat</keyword>
<evidence type="ECO:0000313" key="11">
    <source>
        <dbReference type="Proteomes" id="UP000477779"/>
    </source>
</evidence>
<dbReference type="SUPFAM" id="SSF52540">
    <property type="entry name" value="P-loop containing nucleoside triphosphate hydrolases"/>
    <property type="match status" value="2"/>
</dbReference>
<proteinExistence type="predicted"/>
<dbReference type="Pfam" id="PF07724">
    <property type="entry name" value="AAA_2"/>
    <property type="match status" value="1"/>
</dbReference>
<dbReference type="InterPro" id="IPR003959">
    <property type="entry name" value="ATPase_AAA_core"/>
</dbReference>
<dbReference type="RefSeq" id="WP_154228991.1">
    <property type="nucleotide sequence ID" value="NZ_CP045309.1"/>
</dbReference>
<dbReference type="GO" id="GO:0034605">
    <property type="term" value="P:cellular response to heat"/>
    <property type="evidence" value="ECO:0007669"/>
    <property type="project" value="TreeGrafter"/>
</dbReference>
<dbReference type="InterPro" id="IPR001943">
    <property type="entry name" value="UVR_dom"/>
</dbReference>
<dbReference type="SUPFAM" id="SSF81923">
    <property type="entry name" value="Double Clp-N motif"/>
    <property type="match status" value="1"/>
</dbReference>
<feature type="domain" description="UVR" evidence="6">
    <location>
        <begin position="422"/>
        <end position="457"/>
    </location>
</feature>
<dbReference type="GO" id="GO:0016887">
    <property type="term" value="F:ATP hydrolysis activity"/>
    <property type="evidence" value="ECO:0007669"/>
    <property type="project" value="InterPro"/>
</dbReference>
<dbReference type="FunFam" id="1.10.8.60:FF:000011">
    <property type="entry name" value="ATP-dependent Clp protease ATP-binding subunit"/>
    <property type="match status" value="1"/>
</dbReference>
<feature type="domain" description="Clp R" evidence="7">
    <location>
        <begin position="2"/>
        <end position="144"/>
    </location>
</feature>
<dbReference type="AlphaFoldDB" id="A0AAJ3DPC1"/>
<dbReference type="FunFam" id="3.40.50.300:FF:000010">
    <property type="entry name" value="Chaperone clpB 1, putative"/>
    <property type="match status" value="1"/>
</dbReference>
<name>A0AAJ3DPC1_9ACTN</name>
<organism evidence="8 11">
    <name type="scientific">Micromonospora terminaliae</name>
    <dbReference type="NCBI Taxonomy" id="1914461"/>
    <lineage>
        <taxon>Bacteria</taxon>
        <taxon>Bacillati</taxon>
        <taxon>Actinomycetota</taxon>
        <taxon>Actinomycetes</taxon>
        <taxon>Micromonosporales</taxon>
        <taxon>Micromonosporaceae</taxon>
        <taxon>Micromonospora</taxon>
    </lineage>
</organism>
<dbReference type="Proteomes" id="UP000477779">
    <property type="component" value="Unassembled WGS sequence"/>
</dbReference>
<dbReference type="PRINTS" id="PR00300">
    <property type="entry name" value="CLPPROTEASEA"/>
</dbReference>
<dbReference type="PROSITE" id="PS51903">
    <property type="entry name" value="CLP_R"/>
    <property type="match status" value="1"/>
</dbReference>
<evidence type="ECO:0000256" key="4">
    <source>
        <dbReference type="ARBA" id="ARBA00023186"/>
    </source>
</evidence>
<dbReference type="Pfam" id="PF02861">
    <property type="entry name" value="Clp_N"/>
    <property type="match status" value="1"/>
</dbReference>
<keyword evidence="3 8" id="KW-0067">ATP-binding</keyword>
<dbReference type="Pfam" id="PF00004">
    <property type="entry name" value="AAA"/>
    <property type="match status" value="1"/>
</dbReference>
<dbReference type="GO" id="GO:0008233">
    <property type="term" value="F:peptidase activity"/>
    <property type="evidence" value="ECO:0007669"/>
    <property type="project" value="UniProtKB-KW"/>
</dbReference>
<dbReference type="CDD" id="cd19499">
    <property type="entry name" value="RecA-like_ClpB_Hsp104-like"/>
    <property type="match status" value="1"/>
</dbReference>
<dbReference type="InterPro" id="IPR036628">
    <property type="entry name" value="Clp_N_dom_sf"/>
</dbReference>
<reference evidence="8 11" key="2">
    <citation type="submission" date="2020-02" db="EMBL/GenBank/DDBJ databases">
        <title>WGS of Micromonospora spp. isolated from hot spring.</title>
        <authorList>
            <person name="Thawai C."/>
        </authorList>
    </citation>
    <scope>NUCLEOTIDE SEQUENCE [LARGE SCALE GENOMIC DNA]</scope>
    <source>
        <strain evidence="8 11">TMS7</strain>
    </source>
</reference>
<dbReference type="InterPro" id="IPR019489">
    <property type="entry name" value="Clp_ATPase_C"/>
</dbReference>
<dbReference type="PROSITE" id="PS50151">
    <property type="entry name" value="UVR"/>
    <property type="match status" value="1"/>
</dbReference>
<dbReference type="FunFam" id="1.10.1780.10:FF:000001">
    <property type="entry name" value="ATP-dependent Clp protease ATP-binding subunit"/>
    <property type="match status" value="1"/>
</dbReference>
<evidence type="ECO:0000256" key="3">
    <source>
        <dbReference type="ARBA" id="ARBA00022840"/>
    </source>
</evidence>
<keyword evidence="8" id="KW-0645">Protease</keyword>
<evidence type="ECO:0000259" key="6">
    <source>
        <dbReference type="PROSITE" id="PS50151"/>
    </source>
</evidence>
<evidence type="ECO:0000256" key="5">
    <source>
        <dbReference type="PROSITE-ProRule" id="PRU01251"/>
    </source>
</evidence>
<dbReference type="Pfam" id="PF17871">
    <property type="entry name" value="AAA_lid_9"/>
    <property type="match status" value="1"/>
</dbReference>
<dbReference type="FunFam" id="1.10.8.60:FF:000017">
    <property type="entry name" value="ATP-dependent chaperone ClpB"/>
    <property type="match status" value="1"/>
</dbReference>
<dbReference type="SMART" id="SM00382">
    <property type="entry name" value="AAA"/>
    <property type="match status" value="2"/>
</dbReference>
<dbReference type="Proteomes" id="UP000402241">
    <property type="component" value="Chromosome"/>
</dbReference>
<evidence type="ECO:0000259" key="7">
    <source>
        <dbReference type="PROSITE" id="PS51903"/>
    </source>
</evidence>
<dbReference type="InterPro" id="IPR003593">
    <property type="entry name" value="AAA+_ATPase"/>
</dbReference>